<evidence type="ECO:0000256" key="3">
    <source>
        <dbReference type="ARBA" id="ARBA00022692"/>
    </source>
</evidence>
<dbReference type="GeneID" id="36571496"/>
<keyword evidence="5" id="KW-1133">Transmembrane helix</keyword>
<dbReference type="STRING" id="857342.A0A2T3BB39"/>
<name>A0A2T3BB39_AMORE</name>
<dbReference type="InterPro" id="IPR026050">
    <property type="entry name" value="C1GALT1/C1GALT1_chp1"/>
</dbReference>
<dbReference type="AlphaFoldDB" id="A0A2T3BB39"/>
<dbReference type="InParanoid" id="A0A2T3BB39"/>
<evidence type="ECO:0000256" key="1">
    <source>
        <dbReference type="ARBA" id="ARBA00004606"/>
    </source>
</evidence>
<organism evidence="8 9">
    <name type="scientific">Amorphotheca resinae ATCC 22711</name>
    <dbReference type="NCBI Taxonomy" id="857342"/>
    <lineage>
        <taxon>Eukaryota</taxon>
        <taxon>Fungi</taxon>
        <taxon>Dikarya</taxon>
        <taxon>Ascomycota</taxon>
        <taxon>Pezizomycotina</taxon>
        <taxon>Leotiomycetes</taxon>
        <taxon>Helotiales</taxon>
        <taxon>Amorphothecaceae</taxon>
        <taxon>Amorphotheca</taxon>
    </lineage>
</organism>
<keyword evidence="4" id="KW-0735">Signal-anchor</keyword>
<dbReference type="OrthoDB" id="414175at2759"/>
<evidence type="ECO:0000256" key="2">
    <source>
        <dbReference type="ARBA" id="ARBA00006462"/>
    </source>
</evidence>
<comment type="subcellular location">
    <subcellularLocation>
        <location evidence="1">Membrane</location>
        <topology evidence="1">Single-pass type II membrane protein</topology>
    </subcellularLocation>
</comment>
<evidence type="ECO:0000256" key="7">
    <source>
        <dbReference type="SAM" id="MobiDB-lite"/>
    </source>
</evidence>
<reference evidence="8 9" key="1">
    <citation type="journal article" date="2018" name="New Phytol.">
        <title>Comparative genomics and transcriptomics depict ericoid mycorrhizal fungi as versatile saprotrophs and plant mutualists.</title>
        <authorList>
            <person name="Martino E."/>
            <person name="Morin E."/>
            <person name="Grelet G.A."/>
            <person name="Kuo A."/>
            <person name="Kohler A."/>
            <person name="Daghino S."/>
            <person name="Barry K.W."/>
            <person name="Cichocki N."/>
            <person name="Clum A."/>
            <person name="Dockter R.B."/>
            <person name="Hainaut M."/>
            <person name="Kuo R.C."/>
            <person name="LaButti K."/>
            <person name="Lindahl B.D."/>
            <person name="Lindquist E.A."/>
            <person name="Lipzen A."/>
            <person name="Khouja H.R."/>
            <person name="Magnuson J."/>
            <person name="Murat C."/>
            <person name="Ohm R.A."/>
            <person name="Singer S.W."/>
            <person name="Spatafora J.W."/>
            <person name="Wang M."/>
            <person name="Veneault-Fourrey C."/>
            <person name="Henrissat B."/>
            <person name="Grigoriev I.V."/>
            <person name="Martin F.M."/>
            <person name="Perotto S."/>
        </authorList>
    </citation>
    <scope>NUCLEOTIDE SEQUENCE [LARGE SCALE GENOMIC DNA]</scope>
    <source>
        <strain evidence="8 9">ATCC 22711</strain>
    </source>
</reference>
<dbReference type="Gene3D" id="3.90.550.50">
    <property type="match status" value="1"/>
</dbReference>
<accession>A0A2T3BB39</accession>
<dbReference type="RefSeq" id="XP_024724083.1">
    <property type="nucleotide sequence ID" value="XM_024863415.1"/>
</dbReference>
<evidence type="ECO:0000256" key="4">
    <source>
        <dbReference type="ARBA" id="ARBA00022968"/>
    </source>
</evidence>
<evidence type="ECO:0000256" key="6">
    <source>
        <dbReference type="ARBA" id="ARBA00023136"/>
    </source>
</evidence>
<dbReference type="GO" id="GO:0016020">
    <property type="term" value="C:membrane"/>
    <property type="evidence" value="ECO:0007669"/>
    <property type="project" value="UniProtKB-SubCell"/>
</dbReference>
<dbReference type="GO" id="GO:0016740">
    <property type="term" value="F:transferase activity"/>
    <property type="evidence" value="ECO:0007669"/>
    <property type="project" value="UniProtKB-KW"/>
</dbReference>
<dbReference type="PANTHER" id="PTHR23033">
    <property type="entry name" value="BETA1,3-GALACTOSYLTRANSFERASE"/>
    <property type="match status" value="1"/>
</dbReference>
<proteinExistence type="inferred from homology"/>
<keyword evidence="8" id="KW-0808">Transferase</keyword>
<evidence type="ECO:0000313" key="8">
    <source>
        <dbReference type="EMBL" id="PSS25484.1"/>
    </source>
</evidence>
<evidence type="ECO:0000313" key="9">
    <source>
        <dbReference type="Proteomes" id="UP000241818"/>
    </source>
</evidence>
<gene>
    <name evidence="8" type="ORF">M430DRAFT_16200</name>
</gene>
<comment type="similarity">
    <text evidence="2">Belongs to the glycosyltransferase 31 family. Beta3-Gal-T subfamily.</text>
</comment>
<keyword evidence="9" id="KW-1185">Reference proteome</keyword>
<dbReference type="PANTHER" id="PTHR23033:SF47">
    <property type="entry name" value="APPLE DOMAIN-CONTAINING PROTEIN-RELATED"/>
    <property type="match status" value="1"/>
</dbReference>
<dbReference type="Proteomes" id="UP000241818">
    <property type="component" value="Unassembled WGS sequence"/>
</dbReference>
<evidence type="ECO:0000256" key="5">
    <source>
        <dbReference type="ARBA" id="ARBA00022989"/>
    </source>
</evidence>
<dbReference type="EMBL" id="KZ679007">
    <property type="protein sequence ID" value="PSS25484.1"/>
    <property type="molecule type" value="Genomic_DNA"/>
</dbReference>
<keyword evidence="3" id="KW-0812">Transmembrane</keyword>
<protein>
    <submittedName>
        <fullName evidence="8">Glycosyltransferase family 31 protein</fullName>
    </submittedName>
</protein>
<feature type="region of interest" description="Disordered" evidence="7">
    <location>
        <begin position="427"/>
        <end position="453"/>
    </location>
</feature>
<sequence>MLRTSLLDLLPRHTKGYLWISFLVAVFLLMALSENGVLVPEALTTFPRTQLEYPEVEYSVQSLSEDSTSPEAEVSTAPASKSEDVLVEVVEAPLAAQEPAKSHDVSTSTGLDPKDVVILVKTGATSIWRRMPAHMSTTLGDPSLTPNVLYYSDCEDNINGNPVIDVLANVSATLKESPDFALYHRAKEVADANLYLESGSMDGDFYLPGGWRLDKYKFLPMFAHVAATMPGKKWYIYMEDDNYYFWETLYAWLATLNHTAPIMVGSPAFRLGEDFAHGGSGFAISGPALAQSFGADPQLAQRWEDYAREQCCGDQVLSHVLHQKGVQRERGLDGGGWAGLQALPTWRIGFGTWNWCSPIMNIHKVHQADISRLHVFEREFKIRNSKKANLPPIRYRDIFQSLALPHLTSTRLEWDNFASARHFSSSSDPDVSSSNSPSSANPNPDPNPSSSWSTKPWFSRDACEQACKDWDLCLSWKYADDSCSLDHTAALGRRIDEGIRMESGWMLDRIGRLEELECEGLEF</sequence>
<keyword evidence="6" id="KW-0472">Membrane</keyword>